<feature type="chain" id="PRO_5041897892" description="Secreted protein" evidence="1">
    <location>
        <begin position="20"/>
        <end position="73"/>
    </location>
</feature>
<keyword evidence="1" id="KW-0732">Signal</keyword>
<feature type="signal peptide" evidence="1">
    <location>
        <begin position="1"/>
        <end position="19"/>
    </location>
</feature>
<evidence type="ECO:0000313" key="2">
    <source>
        <dbReference type="EMBL" id="KAK3692755.1"/>
    </source>
</evidence>
<accession>A0AAE1CFR5</accession>
<dbReference type="Proteomes" id="UP001270362">
    <property type="component" value="Unassembled WGS sequence"/>
</dbReference>
<keyword evidence="3" id="KW-1185">Reference proteome</keyword>
<reference evidence="2" key="1">
    <citation type="journal article" date="2023" name="Mol. Phylogenet. Evol.">
        <title>Genome-scale phylogeny and comparative genomics of the fungal order Sordariales.</title>
        <authorList>
            <person name="Hensen N."/>
            <person name="Bonometti L."/>
            <person name="Westerberg I."/>
            <person name="Brannstrom I.O."/>
            <person name="Guillou S."/>
            <person name="Cros-Aarteil S."/>
            <person name="Calhoun S."/>
            <person name="Haridas S."/>
            <person name="Kuo A."/>
            <person name="Mondo S."/>
            <person name="Pangilinan J."/>
            <person name="Riley R."/>
            <person name="LaButti K."/>
            <person name="Andreopoulos B."/>
            <person name="Lipzen A."/>
            <person name="Chen C."/>
            <person name="Yan M."/>
            <person name="Daum C."/>
            <person name="Ng V."/>
            <person name="Clum A."/>
            <person name="Steindorff A."/>
            <person name="Ohm R.A."/>
            <person name="Martin F."/>
            <person name="Silar P."/>
            <person name="Natvig D.O."/>
            <person name="Lalanne C."/>
            <person name="Gautier V."/>
            <person name="Ament-Velasquez S.L."/>
            <person name="Kruys A."/>
            <person name="Hutchinson M.I."/>
            <person name="Powell A.J."/>
            <person name="Barry K."/>
            <person name="Miller A.N."/>
            <person name="Grigoriev I.V."/>
            <person name="Debuchy R."/>
            <person name="Gladieux P."/>
            <person name="Hiltunen Thoren M."/>
            <person name="Johannesson H."/>
        </authorList>
    </citation>
    <scope>NUCLEOTIDE SEQUENCE</scope>
    <source>
        <strain evidence="2">CBS 314.62</strain>
    </source>
</reference>
<gene>
    <name evidence="2" type="ORF">B0T22DRAFT_24833</name>
</gene>
<evidence type="ECO:0008006" key="4">
    <source>
        <dbReference type="Google" id="ProtNLM"/>
    </source>
</evidence>
<proteinExistence type="predicted"/>
<name>A0AAE1CFR5_9PEZI</name>
<sequence length="73" mass="7657">MFPFLVAPSFYALLRVVGSTSETGRAAEGRARAESCCACVTHGMQRERQCRAVPRRGAGLGAVEGPRGNMSGG</sequence>
<evidence type="ECO:0000256" key="1">
    <source>
        <dbReference type="SAM" id="SignalP"/>
    </source>
</evidence>
<protein>
    <recommendedName>
        <fullName evidence="4">Secreted protein</fullName>
    </recommendedName>
</protein>
<dbReference type="AlphaFoldDB" id="A0AAE1CFR5"/>
<evidence type="ECO:0000313" key="3">
    <source>
        <dbReference type="Proteomes" id="UP001270362"/>
    </source>
</evidence>
<dbReference type="EMBL" id="JAULSO010000001">
    <property type="protein sequence ID" value="KAK3692755.1"/>
    <property type="molecule type" value="Genomic_DNA"/>
</dbReference>
<comment type="caution">
    <text evidence="2">The sequence shown here is derived from an EMBL/GenBank/DDBJ whole genome shotgun (WGS) entry which is preliminary data.</text>
</comment>
<organism evidence="2 3">
    <name type="scientific">Podospora appendiculata</name>
    <dbReference type="NCBI Taxonomy" id="314037"/>
    <lineage>
        <taxon>Eukaryota</taxon>
        <taxon>Fungi</taxon>
        <taxon>Dikarya</taxon>
        <taxon>Ascomycota</taxon>
        <taxon>Pezizomycotina</taxon>
        <taxon>Sordariomycetes</taxon>
        <taxon>Sordariomycetidae</taxon>
        <taxon>Sordariales</taxon>
        <taxon>Podosporaceae</taxon>
        <taxon>Podospora</taxon>
    </lineage>
</organism>
<reference evidence="2" key="2">
    <citation type="submission" date="2023-06" db="EMBL/GenBank/DDBJ databases">
        <authorList>
            <consortium name="Lawrence Berkeley National Laboratory"/>
            <person name="Haridas S."/>
            <person name="Hensen N."/>
            <person name="Bonometti L."/>
            <person name="Westerberg I."/>
            <person name="Brannstrom I.O."/>
            <person name="Guillou S."/>
            <person name="Cros-Aarteil S."/>
            <person name="Calhoun S."/>
            <person name="Kuo A."/>
            <person name="Mondo S."/>
            <person name="Pangilinan J."/>
            <person name="Riley R."/>
            <person name="Labutti K."/>
            <person name="Andreopoulos B."/>
            <person name="Lipzen A."/>
            <person name="Chen C."/>
            <person name="Yanf M."/>
            <person name="Daum C."/>
            <person name="Ng V."/>
            <person name="Clum A."/>
            <person name="Steindorff A."/>
            <person name="Ohm R."/>
            <person name="Martin F."/>
            <person name="Silar P."/>
            <person name="Natvig D."/>
            <person name="Lalanne C."/>
            <person name="Gautier V."/>
            <person name="Ament-Velasquez S.L."/>
            <person name="Kruys A."/>
            <person name="Hutchinson M.I."/>
            <person name="Powell A.J."/>
            <person name="Barry K."/>
            <person name="Miller A.N."/>
            <person name="Grigoriev I.V."/>
            <person name="Debuchy R."/>
            <person name="Gladieux P."/>
            <person name="Thoren M.H."/>
            <person name="Johannesson H."/>
        </authorList>
    </citation>
    <scope>NUCLEOTIDE SEQUENCE</scope>
    <source>
        <strain evidence="2">CBS 314.62</strain>
    </source>
</reference>